<dbReference type="AlphaFoldDB" id="A0A1S1MXG6"/>
<evidence type="ECO:0000313" key="3">
    <source>
        <dbReference type="Proteomes" id="UP000179786"/>
    </source>
</evidence>
<keyword evidence="1" id="KW-0812">Transmembrane</keyword>
<organism evidence="2 3">
    <name type="scientific">Pseudoalteromonas amylolytica</name>
    <dbReference type="NCBI Taxonomy" id="1859457"/>
    <lineage>
        <taxon>Bacteria</taxon>
        <taxon>Pseudomonadati</taxon>
        <taxon>Pseudomonadota</taxon>
        <taxon>Gammaproteobacteria</taxon>
        <taxon>Alteromonadales</taxon>
        <taxon>Pseudoalteromonadaceae</taxon>
        <taxon>Pseudoalteromonas</taxon>
    </lineage>
</organism>
<gene>
    <name evidence="2" type="ORF">BET10_12450</name>
</gene>
<keyword evidence="1" id="KW-0472">Membrane</keyword>
<accession>A0A1S1MXG6</accession>
<name>A0A1S1MXG6_9GAMM</name>
<feature type="transmembrane region" description="Helical" evidence="1">
    <location>
        <begin position="78"/>
        <end position="97"/>
    </location>
</feature>
<reference evidence="2 3" key="1">
    <citation type="submission" date="2016-09" db="EMBL/GenBank/DDBJ databases">
        <title>Pseudoalteromonas amylolytica sp. nov., isolated from the surface seawater.</title>
        <authorList>
            <person name="Wu Y.-H."/>
            <person name="Cheng H."/>
            <person name="Jin X.-B."/>
            <person name="Wang C.-S."/>
            <person name="Xu X.-W."/>
        </authorList>
    </citation>
    <scope>NUCLEOTIDE SEQUENCE [LARGE SCALE GENOMIC DNA]</scope>
    <source>
        <strain evidence="2 3">JW1</strain>
    </source>
</reference>
<keyword evidence="1" id="KW-1133">Transmembrane helix</keyword>
<dbReference type="STRING" id="1859457.BET10_12450"/>
<keyword evidence="3" id="KW-1185">Reference proteome</keyword>
<protein>
    <submittedName>
        <fullName evidence="2">Uncharacterized protein</fullName>
    </submittedName>
</protein>
<sequence>MFFYSFHYQIVRVEEHNITIKKYPKHLKLSVLINNNEHAQFWVSYHYGRCNMNFLGYVLFLPFIVFYSYILGPVLKAVLIPGGLAILLLIMGPKAFIYHIKLALDDY</sequence>
<evidence type="ECO:0000313" key="2">
    <source>
        <dbReference type="EMBL" id="OHU91609.1"/>
    </source>
</evidence>
<evidence type="ECO:0000256" key="1">
    <source>
        <dbReference type="SAM" id="Phobius"/>
    </source>
</evidence>
<dbReference type="EMBL" id="MKJU01000025">
    <property type="protein sequence ID" value="OHU91609.1"/>
    <property type="molecule type" value="Genomic_DNA"/>
</dbReference>
<comment type="caution">
    <text evidence="2">The sequence shown here is derived from an EMBL/GenBank/DDBJ whole genome shotgun (WGS) entry which is preliminary data.</text>
</comment>
<dbReference type="Proteomes" id="UP000179786">
    <property type="component" value="Unassembled WGS sequence"/>
</dbReference>
<feature type="transmembrane region" description="Helical" evidence="1">
    <location>
        <begin position="54"/>
        <end position="72"/>
    </location>
</feature>
<proteinExistence type="predicted"/>